<evidence type="ECO:0000313" key="1">
    <source>
        <dbReference type="EMBL" id="VFJ68471.1"/>
    </source>
</evidence>
<sequence>METFGLCRIGSYGNNKFIKMVGSKVWARVAMNKHLGARRAVPPPPQALFILGDDGVASMTCLLSGAGCLLGGIELFP</sequence>
<organism evidence="1">
    <name type="scientific">Candidatus Kentrum sp. FW</name>
    <dbReference type="NCBI Taxonomy" id="2126338"/>
    <lineage>
        <taxon>Bacteria</taxon>
        <taxon>Pseudomonadati</taxon>
        <taxon>Pseudomonadota</taxon>
        <taxon>Gammaproteobacteria</taxon>
        <taxon>Candidatus Kentrum</taxon>
    </lineage>
</organism>
<accession>A0A450TL86</accession>
<dbReference type="AlphaFoldDB" id="A0A450TL86"/>
<reference evidence="1" key="1">
    <citation type="submission" date="2019-02" db="EMBL/GenBank/DDBJ databases">
        <authorList>
            <person name="Gruber-Vodicka R. H."/>
            <person name="Seah K. B. B."/>
        </authorList>
    </citation>
    <scope>NUCLEOTIDE SEQUENCE</scope>
    <source>
        <strain evidence="1">BECK_BZ106</strain>
    </source>
</reference>
<protein>
    <submittedName>
        <fullName evidence="1">Uncharacterized protein</fullName>
    </submittedName>
</protein>
<dbReference type="EMBL" id="CAADFD010000144">
    <property type="protein sequence ID" value="VFJ68471.1"/>
    <property type="molecule type" value="Genomic_DNA"/>
</dbReference>
<gene>
    <name evidence="1" type="ORF">BECKFW1821B_GA0114236_114411</name>
</gene>
<name>A0A450TL86_9GAMM</name>
<proteinExistence type="predicted"/>